<name>D5UU57_TSUPD</name>
<dbReference type="InterPro" id="IPR025877">
    <property type="entry name" value="MobA-like_NTP_Trfase"/>
</dbReference>
<reference evidence="2 3" key="2">
    <citation type="journal article" date="2011" name="Stand. Genomic Sci.">
        <title>Complete genome sequence of Tsukamurella paurometabola type strain (no. 33).</title>
        <authorList>
            <person name="Munk A.C."/>
            <person name="Lapidus A."/>
            <person name="Lucas S."/>
            <person name="Nolan M."/>
            <person name="Tice H."/>
            <person name="Cheng J.F."/>
            <person name="Del Rio T.G."/>
            <person name="Goodwin L."/>
            <person name="Pitluck S."/>
            <person name="Liolios K."/>
            <person name="Huntemann M."/>
            <person name="Ivanova N."/>
            <person name="Mavromatis K."/>
            <person name="Mikhailova N."/>
            <person name="Pati A."/>
            <person name="Chen A."/>
            <person name="Palaniappan K."/>
            <person name="Tapia R."/>
            <person name="Han C."/>
            <person name="Land M."/>
            <person name="Hauser L."/>
            <person name="Chang Y.J."/>
            <person name="Jeffries C.D."/>
            <person name="Brettin T."/>
            <person name="Yasawong M."/>
            <person name="Brambilla E.M."/>
            <person name="Rohde M."/>
            <person name="Sikorski J."/>
            <person name="Goker M."/>
            <person name="Detter J.C."/>
            <person name="Woyke T."/>
            <person name="Bristow J."/>
            <person name="Eisen J.A."/>
            <person name="Markowitz V."/>
            <person name="Hugenholtz P."/>
            <person name="Kyrpides N.C."/>
            <person name="Klenk H.P."/>
        </authorList>
    </citation>
    <scope>NUCLEOTIDE SEQUENCE [LARGE SCALE GENOMIC DNA]</scope>
    <source>
        <strain evidence="3">ATCC 8368 / DSM 20162 / CCUG 35730 / CIP 100753 / JCM 10117 / KCTC 9821 / NBRC 16120 / NCIMB 702349 / NCTC 13040</strain>
    </source>
</reference>
<protein>
    <recommendedName>
        <fullName evidence="1">MobA-like NTP transferase domain-containing protein</fullName>
    </recommendedName>
</protein>
<dbReference type="Proteomes" id="UP000001213">
    <property type="component" value="Chromosome"/>
</dbReference>
<gene>
    <name evidence="2" type="ordered locus">Tpau_2964</name>
</gene>
<evidence type="ECO:0000313" key="3">
    <source>
        <dbReference type="Proteomes" id="UP000001213"/>
    </source>
</evidence>
<dbReference type="AlphaFoldDB" id="D5UU57"/>
<dbReference type="SUPFAM" id="SSF53448">
    <property type="entry name" value="Nucleotide-diphospho-sugar transferases"/>
    <property type="match status" value="1"/>
</dbReference>
<accession>D5UU57</accession>
<organism evidence="2 3">
    <name type="scientific">Tsukamurella paurometabola (strain ATCC 8368 / DSM 20162 / CCUG 35730 / CIP 100753 / JCM 10117 / KCTC 9821 / NBRC 16120 / NCIMB 702349 / NCTC 13040)</name>
    <name type="common">Corynebacterium paurometabolum</name>
    <dbReference type="NCBI Taxonomy" id="521096"/>
    <lineage>
        <taxon>Bacteria</taxon>
        <taxon>Bacillati</taxon>
        <taxon>Actinomycetota</taxon>
        <taxon>Actinomycetes</taxon>
        <taxon>Mycobacteriales</taxon>
        <taxon>Tsukamurellaceae</taxon>
        <taxon>Tsukamurella</taxon>
    </lineage>
</organism>
<keyword evidence="3" id="KW-1185">Reference proteome</keyword>
<dbReference type="PANTHER" id="PTHR43777:SF1">
    <property type="entry name" value="MOLYBDENUM COFACTOR CYTIDYLYLTRANSFERASE"/>
    <property type="match status" value="1"/>
</dbReference>
<dbReference type="Pfam" id="PF12804">
    <property type="entry name" value="NTP_transf_3"/>
    <property type="match status" value="1"/>
</dbReference>
<dbReference type="GO" id="GO:0016779">
    <property type="term" value="F:nucleotidyltransferase activity"/>
    <property type="evidence" value="ECO:0007669"/>
    <property type="project" value="UniProtKB-ARBA"/>
</dbReference>
<dbReference type="HOGENOM" id="CLU_061980_2_2_11"/>
<dbReference type="EMBL" id="CP001966">
    <property type="protein sequence ID" value="ADG79560.1"/>
    <property type="molecule type" value="Genomic_DNA"/>
</dbReference>
<dbReference type="Gene3D" id="3.90.550.10">
    <property type="entry name" value="Spore Coat Polysaccharide Biosynthesis Protein SpsA, Chain A"/>
    <property type="match status" value="1"/>
</dbReference>
<proteinExistence type="predicted"/>
<dbReference type="STRING" id="521096.Tpau_2964"/>
<dbReference type="InterPro" id="IPR029044">
    <property type="entry name" value="Nucleotide-diphossugar_trans"/>
</dbReference>
<dbReference type="eggNOG" id="COG2068">
    <property type="taxonomic scope" value="Bacteria"/>
</dbReference>
<feature type="domain" description="MobA-like NTP transferase" evidence="1">
    <location>
        <begin position="16"/>
        <end position="157"/>
    </location>
</feature>
<reference evidence="3" key="1">
    <citation type="submission" date="2010-03" db="EMBL/GenBank/DDBJ databases">
        <title>The complete chromosome of Tsukamurella paurometabola DSM 20162.</title>
        <authorList>
            <consortium name="US DOE Joint Genome Institute (JGI-PGF)"/>
            <person name="Lucas S."/>
            <person name="Copeland A."/>
            <person name="Lapidus A."/>
            <person name="Glavina del Rio T."/>
            <person name="Dalin E."/>
            <person name="Tice H."/>
            <person name="Bruce D."/>
            <person name="Goodwin L."/>
            <person name="Pitluck S."/>
            <person name="Kyrpides N."/>
            <person name="Mavromatis K."/>
            <person name="Ivanova N."/>
            <person name="Mikhailova N."/>
            <person name="Munk A.C."/>
            <person name="Brettin T."/>
            <person name="Detter J.C."/>
            <person name="Tapia R."/>
            <person name="Han C."/>
            <person name="Larimer F."/>
            <person name="Land M."/>
            <person name="Hauser L."/>
            <person name="Markowitz V."/>
            <person name="Cheng J.-F."/>
            <person name="Hugenholtz P."/>
            <person name="Woyke T."/>
            <person name="Wu D."/>
            <person name="Jando M."/>
            <person name="Brambilla E."/>
            <person name="Klenk H.-P."/>
            <person name="Eisen J.A."/>
        </authorList>
    </citation>
    <scope>NUCLEOTIDE SEQUENCE [LARGE SCALE GENOMIC DNA]</scope>
    <source>
        <strain evidence="3">ATCC 8368 / DSM 20162 / CCUG 35730 / CIP 100753 / JCM 10117 / KCTC 9821 / NBRC 16120 / NCIMB 702349 / NCTC 13040</strain>
    </source>
</reference>
<evidence type="ECO:0000313" key="2">
    <source>
        <dbReference type="EMBL" id="ADG79560.1"/>
    </source>
</evidence>
<dbReference type="PANTHER" id="PTHR43777">
    <property type="entry name" value="MOLYBDENUM COFACTOR CYTIDYLYLTRANSFERASE"/>
    <property type="match status" value="1"/>
</dbReference>
<dbReference type="RefSeq" id="WP_013127572.1">
    <property type="nucleotide sequence ID" value="NC_014158.1"/>
</dbReference>
<sequence>MHDRQAGEDAGFRPTGVLLAAGAGSRFGMPKVRADGGRWADSAVRALRAGGCGSVLVVLGADPSARIAGARTVLAPDWQVGLSRSVAAGLTRADGAVVLMPVDTPDVNAECVRRVIAAGCCASSGIARAVYRGTVGHPVYVSAEHRRPLARALRAAGPLHADHGLGPHLPGATVRVECGDIATGRDIDRLAPGVGP</sequence>
<evidence type="ECO:0000259" key="1">
    <source>
        <dbReference type="Pfam" id="PF12804"/>
    </source>
</evidence>
<dbReference type="KEGG" id="tpr:Tpau_2964"/>